<accession>A0A1S0TYU8</accession>
<dbReference type="OrthoDB" id="5867884at2759"/>
<dbReference type="RefSeq" id="XP_003141685.1">
    <property type="nucleotide sequence ID" value="XM_003141637.2"/>
</dbReference>
<name>A0A1I7VMD5_LOALO</name>
<accession>A0A1I7VMD5</accession>
<evidence type="ECO:0000313" key="4">
    <source>
        <dbReference type="WBParaSite" id="EN70_4141"/>
    </source>
</evidence>
<protein>
    <submittedName>
        <fullName evidence="2 4">Uncharacterized protein</fullName>
    </submittedName>
</protein>
<dbReference type="Proteomes" id="UP000095285">
    <property type="component" value="Unassembled WGS sequence"/>
</dbReference>
<dbReference type="CTD" id="9943514"/>
<sequence>MQSFDIESLIGTGRERSNGCSGISEKTTETEAAKEVALIKATATKDFPDAAANTTKVSTSASPNFDRNLIKSEFLSGSASSRLRPEASTVCANRTVYSESKCSSTAFHAYPCISDSKSQCAPSSPSVSG</sequence>
<proteinExistence type="predicted"/>
<dbReference type="EMBL" id="JH712473">
    <property type="protein sequence ID" value="EFO22382.1"/>
    <property type="molecule type" value="Genomic_DNA"/>
</dbReference>
<dbReference type="InParanoid" id="A0A1I7VMD5"/>
<evidence type="ECO:0000313" key="3">
    <source>
        <dbReference type="Proteomes" id="UP000095285"/>
    </source>
</evidence>
<keyword evidence="3" id="KW-1185">Reference proteome</keyword>
<dbReference type="KEGG" id="loa:LOAG_06101"/>
<dbReference type="GeneID" id="9943514"/>
<gene>
    <name evidence="2 4" type="ORF">LOAG_06101</name>
</gene>
<organism evidence="3 4">
    <name type="scientific">Loa loa</name>
    <name type="common">Eye worm</name>
    <name type="synonym">Filaria loa</name>
    <dbReference type="NCBI Taxonomy" id="7209"/>
    <lineage>
        <taxon>Eukaryota</taxon>
        <taxon>Metazoa</taxon>
        <taxon>Ecdysozoa</taxon>
        <taxon>Nematoda</taxon>
        <taxon>Chromadorea</taxon>
        <taxon>Rhabditida</taxon>
        <taxon>Spirurina</taxon>
        <taxon>Spiruromorpha</taxon>
        <taxon>Filarioidea</taxon>
        <taxon>Onchocercidae</taxon>
        <taxon>Loa</taxon>
    </lineage>
</organism>
<dbReference type="AlphaFoldDB" id="A0A1I7VMD5"/>
<evidence type="ECO:0000256" key="1">
    <source>
        <dbReference type="SAM" id="MobiDB-lite"/>
    </source>
</evidence>
<feature type="region of interest" description="Disordered" evidence="1">
    <location>
        <begin position="1"/>
        <end position="28"/>
    </location>
</feature>
<reference evidence="4" key="2">
    <citation type="submission" date="2016-11" db="UniProtKB">
        <authorList>
            <consortium name="WormBaseParasite"/>
        </authorList>
    </citation>
    <scope>IDENTIFICATION</scope>
</reference>
<evidence type="ECO:0000313" key="2">
    <source>
        <dbReference type="EMBL" id="EFO22382.1"/>
    </source>
</evidence>
<reference evidence="2 3" key="1">
    <citation type="submission" date="2012-04" db="EMBL/GenBank/DDBJ databases">
        <title>The Genome Sequence of Loa loa.</title>
        <authorList>
            <consortium name="The Broad Institute Genome Sequencing Platform"/>
            <consortium name="Broad Institute Genome Sequencing Center for Infectious Disease"/>
            <person name="Nutman T.B."/>
            <person name="Fink D.L."/>
            <person name="Russ C."/>
            <person name="Young S."/>
            <person name="Zeng Q."/>
            <person name="Gargeya S."/>
            <person name="Alvarado L."/>
            <person name="Berlin A."/>
            <person name="Chapman S.B."/>
            <person name="Chen Z."/>
            <person name="Freedman E."/>
            <person name="Gellesch M."/>
            <person name="Goldberg J."/>
            <person name="Griggs A."/>
            <person name="Gujja S."/>
            <person name="Heilman E.R."/>
            <person name="Heiman D."/>
            <person name="Howarth C."/>
            <person name="Mehta T."/>
            <person name="Neiman D."/>
            <person name="Pearson M."/>
            <person name="Roberts A."/>
            <person name="Saif S."/>
            <person name="Shea T."/>
            <person name="Shenoy N."/>
            <person name="Sisk P."/>
            <person name="Stolte C."/>
            <person name="Sykes S."/>
            <person name="White J."/>
            <person name="Yandava C."/>
            <person name="Haas B."/>
            <person name="Henn M.R."/>
            <person name="Nusbaum C."/>
            <person name="Birren B."/>
        </authorList>
    </citation>
    <scope>NUCLEOTIDE SEQUENCE [LARGE SCALE GENOMIC DNA]</scope>
</reference>
<dbReference type="WBParaSite" id="EN70_4141">
    <property type="protein sequence ID" value="EN70_4141"/>
    <property type="gene ID" value="EN70_4141"/>
</dbReference>
<dbReference type="OMA" id="AFHAYPC"/>